<dbReference type="RefSeq" id="WP_075965494.1">
    <property type="nucleotide sequence ID" value="NZ_BQNZ01000003.1"/>
</dbReference>
<protein>
    <submittedName>
        <fullName evidence="2">Uncharacterized protein</fullName>
    </submittedName>
</protein>
<keyword evidence="1" id="KW-1133">Transmembrane helix</keyword>
<dbReference type="EMBL" id="BQNZ01000003">
    <property type="protein sequence ID" value="GKH73155.1"/>
    <property type="molecule type" value="Genomic_DNA"/>
</dbReference>
<comment type="caution">
    <text evidence="2">The sequence shown here is derived from an EMBL/GenBank/DDBJ whole genome shotgun (WGS) entry which is preliminary data.</text>
</comment>
<feature type="transmembrane region" description="Helical" evidence="1">
    <location>
        <begin position="39"/>
        <end position="57"/>
    </location>
</feature>
<proteinExistence type="predicted"/>
<organism evidence="2 3">
    <name type="scientific">Parabacteroides merdae</name>
    <dbReference type="NCBI Taxonomy" id="46503"/>
    <lineage>
        <taxon>Bacteria</taxon>
        <taxon>Pseudomonadati</taxon>
        <taxon>Bacteroidota</taxon>
        <taxon>Bacteroidia</taxon>
        <taxon>Bacteroidales</taxon>
        <taxon>Tannerellaceae</taxon>
        <taxon>Parabacteroides</taxon>
    </lineage>
</organism>
<sequence>MVLLILAILFAIASAIGYIRDRNDEAREKRWTSTLHPLFAAISFSFLALFALWCIFFNEDAVKRDHYSLKQDTWDKPDYVRIEGIPSVSEDKQENPKLPNAYRKRTTCHPLSLYKIPGDSIVWLKLRKQGRKGLRKAYRFAMATKMDTLVVEAYSNQVRFIKDKRPYIQMTRIWRINESLLSNRKPELDSVSYLISLPLDICWLEFDEKE</sequence>
<evidence type="ECO:0000313" key="2">
    <source>
        <dbReference type="EMBL" id="GKH73155.1"/>
    </source>
</evidence>
<evidence type="ECO:0000313" key="3">
    <source>
        <dbReference type="Proteomes" id="UP001055114"/>
    </source>
</evidence>
<keyword evidence="1" id="KW-0812">Transmembrane</keyword>
<dbReference type="Proteomes" id="UP001055114">
    <property type="component" value="Unassembled WGS sequence"/>
</dbReference>
<evidence type="ECO:0000256" key="1">
    <source>
        <dbReference type="SAM" id="Phobius"/>
    </source>
</evidence>
<name>A0AA37K9S7_9BACT</name>
<gene>
    <name evidence="2" type="ORF">CE91St3_30180</name>
</gene>
<keyword evidence="1" id="KW-0472">Membrane</keyword>
<dbReference type="AlphaFoldDB" id="A0AA37K9S7"/>
<accession>A0AA37K9S7</accession>
<reference evidence="2" key="1">
    <citation type="submission" date="2022-01" db="EMBL/GenBank/DDBJ databases">
        <title>Novel bile acid biosynthetic pathways are enriched in the microbiome of centenarians.</title>
        <authorList>
            <person name="Sato Y."/>
            <person name="Atarashi K."/>
            <person name="Plichta R.D."/>
            <person name="Arai Y."/>
            <person name="Sasajima S."/>
            <person name="Kearney M.S."/>
            <person name="Suda W."/>
            <person name="Takeshita K."/>
            <person name="Sasaki T."/>
            <person name="Okamoto S."/>
            <person name="Skelly N.A."/>
            <person name="Okamura Y."/>
            <person name="Vlamakis H."/>
            <person name="Li Y."/>
            <person name="Tanoue T."/>
            <person name="Takei H."/>
            <person name="Nittono H."/>
            <person name="Narushima S."/>
            <person name="Irie J."/>
            <person name="Itoh H."/>
            <person name="Moriya K."/>
            <person name="Sugiura Y."/>
            <person name="Suematsu M."/>
            <person name="Moritoki N."/>
            <person name="Shibata S."/>
            <person name="Littman R.D."/>
            <person name="Fischbach A.M."/>
            <person name="Uwamino Y."/>
            <person name="Inoue T."/>
            <person name="Honda A."/>
            <person name="Hattori M."/>
            <person name="Murai T."/>
            <person name="Xavier J.R."/>
            <person name="Hirose N."/>
            <person name="Honda K."/>
        </authorList>
    </citation>
    <scope>NUCLEOTIDE SEQUENCE</scope>
    <source>
        <strain evidence="2">CE91-St3</strain>
    </source>
</reference>